<dbReference type="PANTHER" id="PTHR10429">
    <property type="entry name" value="DNA-3-METHYLADENINE GLYCOSYLASE"/>
    <property type="match status" value="1"/>
</dbReference>
<comment type="similarity">
    <text evidence="1 5">Belongs to the DNA glycosylase MPG family.</text>
</comment>
<dbReference type="CDD" id="cd00540">
    <property type="entry name" value="AAG"/>
    <property type="match status" value="1"/>
</dbReference>
<keyword evidence="3 5" id="KW-0378">Hydrolase</keyword>
<dbReference type="Proteomes" id="UP000284416">
    <property type="component" value="Unassembled WGS sequence"/>
</dbReference>
<dbReference type="PANTHER" id="PTHR10429:SF0">
    <property type="entry name" value="DNA-3-METHYLADENINE GLYCOSYLASE"/>
    <property type="match status" value="1"/>
</dbReference>
<gene>
    <name evidence="6" type="ORF">D1B31_19655</name>
</gene>
<dbReference type="InterPro" id="IPR036995">
    <property type="entry name" value="MPG_sf"/>
</dbReference>
<dbReference type="OrthoDB" id="9794313at2"/>
<evidence type="ECO:0000313" key="7">
    <source>
        <dbReference type="Proteomes" id="UP000284416"/>
    </source>
</evidence>
<dbReference type="Gene3D" id="3.10.300.10">
    <property type="entry name" value="Methylpurine-DNA glycosylase (MPG)"/>
    <property type="match status" value="1"/>
</dbReference>
<dbReference type="EMBL" id="QWEG01000015">
    <property type="protein sequence ID" value="RHW34120.1"/>
    <property type="molecule type" value="Genomic_DNA"/>
</dbReference>
<keyword evidence="2 5" id="KW-0227">DNA damage</keyword>
<evidence type="ECO:0000256" key="4">
    <source>
        <dbReference type="ARBA" id="ARBA00023204"/>
    </source>
</evidence>
<dbReference type="AlphaFoldDB" id="A0A417YL04"/>
<dbReference type="InterPro" id="IPR003180">
    <property type="entry name" value="MPG"/>
</dbReference>
<protein>
    <recommendedName>
        <fullName evidence="5">Putative 3-methyladenine DNA glycosylase</fullName>
        <ecNumber evidence="5">3.2.2.-</ecNumber>
    </recommendedName>
</protein>
<dbReference type="GO" id="GO:0006284">
    <property type="term" value="P:base-excision repair"/>
    <property type="evidence" value="ECO:0007669"/>
    <property type="project" value="InterPro"/>
</dbReference>
<accession>A0A417YL04</accession>
<evidence type="ECO:0000256" key="3">
    <source>
        <dbReference type="ARBA" id="ARBA00022801"/>
    </source>
</evidence>
<dbReference type="SUPFAM" id="SSF50486">
    <property type="entry name" value="FMT C-terminal domain-like"/>
    <property type="match status" value="1"/>
</dbReference>
<dbReference type="FunFam" id="3.10.300.10:FF:000001">
    <property type="entry name" value="Putative 3-methyladenine DNA glycosylase"/>
    <property type="match status" value="1"/>
</dbReference>
<evidence type="ECO:0000256" key="5">
    <source>
        <dbReference type="HAMAP-Rule" id="MF_00527"/>
    </source>
</evidence>
<dbReference type="HAMAP" id="MF_00527">
    <property type="entry name" value="3MGH"/>
    <property type="match status" value="1"/>
</dbReference>
<name>A0A417YL04_9BACI</name>
<dbReference type="EC" id="3.2.2.-" evidence="5"/>
<dbReference type="GO" id="GO:0003905">
    <property type="term" value="F:alkylbase DNA N-glycosylase activity"/>
    <property type="evidence" value="ECO:0007669"/>
    <property type="project" value="InterPro"/>
</dbReference>
<dbReference type="GO" id="GO:0003677">
    <property type="term" value="F:DNA binding"/>
    <property type="evidence" value="ECO:0007669"/>
    <property type="project" value="InterPro"/>
</dbReference>
<dbReference type="NCBIfam" id="TIGR00567">
    <property type="entry name" value="3mg"/>
    <property type="match status" value="1"/>
</dbReference>
<evidence type="ECO:0000313" key="6">
    <source>
        <dbReference type="EMBL" id="RHW34120.1"/>
    </source>
</evidence>
<evidence type="ECO:0000256" key="1">
    <source>
        <dbReference type="ARBA" id="ARBA00009232"/>
    </source>
</evidence>
<dbReference type="InterPro" id="IPR011034">
    <property type="entry name" value="Formyl_transferase-like_C_sf"/>
</dbReference>
<reference evidence="6 7" key="1">
    <citation type="journal article" date="2017" name="Int. J. Syst. Evol. Microbiol.">
        <title>Bacillus notoginsengisoli sp. nov., a novel bacterium isolated from the rhizosphere of Panax notoginseng.</title>
        <authorList>
            <person name="Zhang M.Y."/>
            <person name="Cheng J."/>
            <person name="Cai Y."/>
            <person name="Zhang T.Y."/>
            <person name="Wu Y.Y."/>
            <person name="Manikprabhu D."/>
            <person name="Li W.J."/>
            <person name="Zhang Y.X."/>
        </authorList>
    </citation>
    <scope>NUCLEOTIDE SEQUENCE [LARGE SCALE GENOMIC DNA]</scope>
    <source>
        <strain evidence="6 7">JCM 30743</strain>
    </source>
</reference>
<dbReference type="Pfam" id="PF02245">
    <property type="entry name" value="Pur_DNA_glyco"/>
    <property type="match status" value="1"/>
</dbReference>
<dbReference type="NCBIfam" id="NF002002">
    <property type="entry name" value="PRK00802.1-2"/>
    <property type="match status" value="1"/>
</dbReference>
<keyword evidence="6" id="KW-0326">Glycosidase</keyword>
<keyword evidence="4 5" id="KW-0234">DNA repair</keyword>
<comment type="caution">
    <text evidence="6">The sequence shown here is derived from an EMBL/GenBank/DDBJ whole genome shotgun (WGS) entry which is preliminary data.</text>
</comment>
<organism evidence="6 7">
    <name type="scientific">Neobacillus notoginsengisoli</name>
    <dbReference type="NCBI Taxonomy" id="1578198"/>
    <lineage>
        <taxon>Bacteria</taxon>
        <taxon>Bacillati</taxon>
        <taxon>Bacillota</taxon>
        <taxon>Bacilli</taxon>
        <taxon>Bacillales</taxon>
        <taxon>Bacillaceae</taxon>
        <taxon>Neobacillus</taxon>
    </lineage>
</organism>
<proteinExistence type="inferred from homology"/>
<keyword evidence="7" id="KW-1185">Reference proteome</keyword>
<evidence type="ECO:0000256" key="2">
    <source>
        <dbReference type="ARBA" id="ARBA00022763"/>
    </source>
</evidence>
<sequence length="204" mass="22377">MKLDIGGKNGPSLAPLAQPFFEQPTLELARSLLGCILAKETPEGLTAGYIVETEAYIGPGDRAAHSYMNRRTKRTEIMFGESGLVYTYVMHTHCLVNVVSGGIDNPEAVLIRALEPVYGEALMHERRGVLETVKLTSGPGKLTKAMGITKEDYGRKFTEPPLFIAKGFPPEAFSTGPRIGIGNSDEAKDYPWRFWVTGNPFVSR</sequence>
<dbReference type="RefSeq" id="WP_118923621.1">
    <property type="nucleotide sequence ID" value="NZ_QWEG01000015.1"/>
</dbReference>